<organism evidence="2 3">
    <name type="scientific">Lasiosphaeria hispida</name>
    <dbReference type="NCBI Taxonomy" id="260671"/>
    <lineage>
        <taxon>Eukaryota</taxon>
        <taxon>Fungi</taxon>
        <taxon>Dikarya</taxon>
        <taxon>Ascomycota</taxon>
        <taxon>Pezizomycotina</taxon>
        <taxon>Sordariomycetes</taxon>
        <taxon>Sordariomycetidae</taxon>
        <taxon>Sordariales</taxon>
        <taxon>Lasiosphaeriaceae</taxon>
        <taxon>Lasiosphaeria</taxon>
    </lineage>
</organism>
<dbReference type="AlphaFoldDB" id="A0AAJ0HKX6"/>
<dbReference type="EMBL" id="JAUIQD010000003">
    <property type="protein sequence ID" value="KAK3356782.1"/>
    <property type="molecule type" value="Genomic_DNA"/>
</dbReference>
<dbReference type="Proteomes" id="UP001275084">
    <property type="component" value="Unassembled WGS sequence"/>
</dbReference>
<reference evidence="2" key="1">
    <citation type="journal article" date="2023" name="Mol. Phylogenet. Evol.">
        <title>Genome-scale phylogeny and comparative genomics of the fungal order Sordariales.</title>
        <authorList>
            <person name="Hensen N."/>
            <person name="Bonometti L."/>
            <person name="Westerberg I."/>
            <person name="Brannstrom I.O."/>
            <person name="Guillou S."/>
            <person name="Cros-Aarteil S."/>
            <person name="Calhoun S."/>
            <person name="Haridas S."/>
            <person name="Kuo A."/>
            <person name="Mondo S."/>
            <person name="Pangilinan J."/>
            <person name="Riley R."/>
            <person name="LaButti K."/>
            <person name="Andreopoulos B."/>
            <person name="Lipzen A."/>
            <person name="Chen C."/>
            <person name="Yan M."/>
            <person name="Daum C."/>
            <person name="Ng V."/>
            <person name="Clum A."/>
            <person name="Steindorff A."/>
            <person name="Ohm R.A."/>
            <person name="Martin F."/>
            <person name="Silar P."/>
            <person name="Natvig D.O."/>
            <person name="Lalanne C."/>
            <person name="Gautier V."/>
            <person name="Ament-Velasquez S.L."/>
            <person name="Kruys A."/>
            <person name="Hutchinson M.I."/>
            <person name="Powell A.J."/>
            <person name="Barry K."/>
            <person name="Miller A.N."/>
            <person name="Grigoriev I.V."/>
            <person name="Debuchy R."/>
            <person name="Gladieux P."/>
            <person name="Hiltunen Thoren M."/>
            <person name="Johannesson H."/>
        </authorList>
    </citation>
    <scope>NUCLEOTIDE SEQUENCE</scope>
    <source>
        <strain evidence="2">CBS 955.72</strain>
    </source>
</reference>
<name>A0AAJ0HKX6_9PEZI</name>
<comment type="caution">
    <text evidence="2">The sequence shown here is derived from an EMBL/GenBank/DDBJ whole genome shotgun (WGS) entry which is preliminary data.</text>
</comment>
<sequence>MSDEPVFLEWTSREPKEKSRSPSSWGHQASDWARRTGFVDGMGLHCPRQEVLVKANDGGNSVEQVLKFADQQNSAVLRRHYLSAMNTINGAASFLDMDIRHDLTKDFRSAMMRWNMDLLLGLPAKEQAQLEHKRNEHITKEARERHKVYRSQAYAERRRLARNKLRECQQNQPMEYPTNREAYEQGDWRRSYLSRILHTMPERKRLFHTLSLTVPLRSPEGISALQDLITLRSTTACAGYCPVHLAWTDLLADERMQQYLDLSAWRRHISECIPAYIRTRPDSINIPCPHSECPVLLPSEEDLWHHLGDIYSIEEAPTKKRKSSLEESQDDGVGSPRPAKKTRTKFPTDRISNSVVRPEDSAGLEFVHLSALDLEPSSPAFSRSTSSSTSGEDNLLLGATSNELWKKSSSSVDCWKKEENLCQS</sequence>
<feature type="region of interest" description="Disordered" evidence="1">
    <location>
        <begin position="318"/>
        <end position="354"/>
    </location>
</feature>
<feature type="compositionally biased region" description="Basic and acidic residues" evidence="1">
    <location>
        <begin position="11"/>
        <end position="20"/>
    </location>
</feature>
<evidence type="ECO:0000313" key="3">
    <source>
        <dbReference type="Proteomes" id="UP001275084"/>
    </source>
</evidence>
<accession>A0AAJ0HKX6</accession>
<keyword evidence="3" id="KW-1185">Reference proteome</keyword>
<feature type="region of interest" description="Disordered" evidence="1">
    <location>
        <begin position="1"/>
        <end position="28"/>
    </location>
</feature>
<feature type="compositionally biased region" description="Low complexity" evidence="1">
    <location>
        <begin position="376"/>
        <end position="390"/>
    </location>
</feature>
<reference evidence="2" key="2">
    <citation type="submission" date="2023-06" db="EMBL/GenBank/DDBJ databases">
        <authorList>
            <consortium name="Lawrence Berkeley National Laboratory"/>
            <person name="Haridas S."/>
            <person name="Hensen N."/>
            <person name="Bonometti L."/>
            <person name="Westerberg I."/>
            <person name="Brannstrom I.O."/>
            <person name="Guillou S."/>
            <person name="Cros-Aarteil S."/>
            <person name="Calhoun S."/>
            <person name="Kuo A."/>
            <person name="Mondo S."/>
            <person name="Pangilinan J."/>
            <person name="Riley R."/>
            <person name="Labutti K."/>
            <person name="Andreopoulos B."/>
            <person name="Lipzen A."/>
            <person name="Chen C."/>
            <person name="Yanf M."/>
            <person name="Daum C."/>
            <person name="Ng V."/>
            <person name="Clum A."/>
            <person name="Steindorff A."/>
            <person name="Ohm R."/>
            <person name="Martin F."/>
            <person name="Silar P."/>
            <person name="Natvig D."/>
            <person name="Lalanne C."/>
            <person name="Gautier V."/>
            <person name="Ament-Velasquez S.L."/>
            <person name="Kruys A."/>
            <person name="Hutchinson M.I."/>
            <person name="Powell A.J."/>
            <person name="Barry K."/>
            <person name="Miller A.N."/>
            <person name="Grigoriev I.V."/>
            <person name="Debuchy R."/>
            <person name="Gladieux P."/>
            <person name="Thoren M.H."/>
            <person name="Johannesson H."/>
        </authorList>
    </citation>
    <scope>NUCLEOTIDE SEQUENCE</scope>
    <source>
        <strain evidence="2">CBS 955.72</strain>
    </source>
</reference>
<protein>
    <submittedName>
        <fullName evidence="2">Uncharacterized protein</fullName>
    </submittedName>
</protein>
<evidence type="ECO:0000313" key="2">
    <source>
        <dbReference type="EMBL" id="KAK3356782.1"/>
    </source>
</evidence>
<evidence type="ECO:0000256" key="1">
    <source>
        <dbReference type="SAM" id="MobiDB-lite"/>
    </source>
</evidence>
<proteinExistence type="predicted"/>
<gene>
    <name evidence="2" type="ORF">B0T25DRAFT_603355</name>
</gene>
<feature type="region of interest" description="Disordered" evidence="1">
    <location>
        <begin position="376"/>
        <end position="395"/>
    </location>
</feature>